<accession>A0ABN9LK82</accession>
<proteinExistence type="predicted"/>
<protein>
    <submittedName>
        <fullName evidence="1">Uncharacterized protein</fullName>
    </submittedName>
</protein>
<name>A0ABN9LK82_9NEOB</name>
<gene>
    <name evidence="1" type="ORF">RIMI_LOCUS9675860</name>
</gene>
<evidence type="ECO:0000313" key="1">
    <source>
        <dbReference type="EMBL" id="CAJ0942660.1"/>
    </source>
</evidence>
<sequence length="67" mass="7828">MRPHRNTCSRTLRSSVPGAVPIIVVRDSSESRAMSAQGHHDIPFKCDRTWYRVPHCPDYRTSKFSWR</sequence>
<keyword evidence="2" id="KW-1185">Reference proteome</keyword>
<comment type="caution">
    <text evidence="1">The sequence shown here is derived from an EMBL/GenBank/DDBJ whole genome shotgun (WGS) entry which is preliminary data.</text>
</comment>
<organism evidence="1 2">
    <name type="scientific">Ranitomeya imitator</name>
    <name type="common">mimic poison frog</name>
    <dbReference type="NCBI Taxonomy" id="111125"/>
    <lineage>
        <taxon>Eukaryota</taxon>
        <taxon>Metazoa</taxon>
        <taxon>Chordata</taxon>
        <taxon>Craniata</taxon>
        <taxon>Vertebrata</taxon>
        <taxon>Euteleostomi</taxon>
        <taxon>Amphibia</taxon>
        <taxon>Batrachia</taxon>
        <taxon>Anura</taxon>
        <taxon>Neobatrachia</taxon>
        <taxon>Hyloidea</taxon>
        <taxon>Dendrobatidae</taxon>
        <taxon>Dendrobatinae</taxon>
        <taxon>Ranitomeya</taxon>
    </lineage>
</organism>
<dbReference type="EMBL" id="CAUEEQ010020267">
    <property type="protein sequence ID" value="CAJ0942660.1"/>
    <property type="molecule type" value="Genomic_DNA"/>
</dbReference>
<reference evidence="1" key="1">
    <citation type="submission" date="2023-07" db="EMBL/GenBank/DDBJ databases">
        <authorList>
            <person name="Stuckert A."/>
        </authorList>
    </citation>
    <scope>NUCLEOTIDE SEQUENCE</scope>
</reference>
<dbReference type="Proteomes" id="UP001176940">
    <property type="component" value="Unassembled WGS sequence"/>
</dbReference>
<evidence type="ECO:0000313" key="2">
    <source>
        <dbReference type="Proteomes" id="UP001176940"/>
    </source>
</evidence>